<gene>
    <name evidence="2" type="ORF">RM545_02455</name>
</gene>
<accession>A0ABU3CGS6</accession>
<evidence type="ECO:0000313" key="3">
    <source>
        <dbReference type="Proteomes" id="UP001245285"/>
    </source>
</evidence>
<evidence type="ECO:0000256" key="1">
    <source>
        <dbReference type="SAM" id="Phobius"/>
    </source>
</evidence>
<feature type="transmembrane region" description="Helical" evidence="1">
    <location>
        <begin position="6"/>
        <end position="26"/>
    </location>
</feature>
<evidence type="ECO:0000313" key="2">
    <source>
        <dbReference type="EMBL" id="MDT0645540.1"/>
    </source>
</evidence>
<reference evidence="2 3" key="1">
    <citation type="submission" date="2023-09" db="EMBL/GenBank/DDBJ databases">
        <authorList>
            <person name="Rey-Velasco X."/>
        </authorList>
    </citation>
    <scope>NUCLEOTIDE SEQUENCE [LARGE SCALE GENOMIC DNA]</scope>
    <source>
        <strain evidence="2 3">F260</strain>
    </source>
</reference>
<proteinExistence type="predicted"/>
<protein>
    <submittedName>
        <fullName evidence="2">Uncharacterized protein</fullName>
    </submittedName>
</protein>
<comment type="caution">
    <text evidence="2">The sequence shown here is derived from an EMBL/GenBank/DDBJ whole genome shotgun (WGS) entry which is preliminary data.</text>
</comment>
<keyword evidence="3" id="KW-1185">Reference proteome</keyword>
<sequence>MDTTSIIIGSILLLLFAGPILYVIYLQSLKDKKQIRILNEEGARHNLKFDHTEISNSLLLGLDTREKKLVAIEPDNECKTTIVDLVKISDSRILKKVIPNPSSFKDREKIMQVSIELMEAHGVEKKTSQILFYDEDGRDSEDVGSRLTTALKWEKLIKTSLSA</sequence>
<dbReference type="Proteomes" id="UP001245285">
    <property type="component" value="Unassembled WGS sequence"/>
</dbReference>
<dbReference type="RefSeq" id="WP_311493733.1">
    <property type="nucleotide sequence ID" value="NZ_JAVRHO010000003.1"/>
</dbReference>
<keyword evidence="1" id="KW-0812">Transmembrane</keyword>
<keyword evidence="1" id="KW-1133">Transmembrane helix</keyword>
<dbReference type="EMBL" id="JAVRHO010000003">
    <property type="protein sequence ID" value="MDT0645540.1"/>
    <property type="molecule type" value="Genomic_DNA"/>
</dbReference>
<organism evidence="2 3">
    <name type="scientific">Autumnicola lenta</name>
    <dbReference type="NCBI Taxonomy" id="3075593"/>
    <lineage>
        <taxon>Bacteria</taxon>
        <taxon>Pseudomonadati</taxon>
        <taxon>Bacteroidota</taxon>
        <taxon>Flavobacteriia</taxon>
        <taxon>Flavobacteriales</taxon>
        <taxon>Flavobacteriaceae</taxon>
        <taxon>Autumnicola</taxon>
    </lineage>
</organism>
<keyword evidence="1" id="KW-0472">Membrane</keyword>
<name>A0ABU3CGS6_9FLAO</name>